<reference evidence="3" key="1">
    <citation type="submission" date="2016-10" db="EMBL/GenBank/DDBJ databases">
        <authorList>
            <person name="Varghese N."/>
            <person name="Submissions S."/>
        </authorList>
    </citation>
    <scope>NUCLEOTIDE SEQUENCE [LARGE SCALE GENOMIC DNA]</scope>
    <source>
        <strain evidence="3">CGMCC 1.8711</strain>
    </source>
</reference>
<dbReference type="EMBL" id="FOYS01000001">
    <property type="protein sequence ID" value="SFR37101.1"/>
    <property type="molecule type" value="Genomic_DNA"/>
</dbReference>
<evidence type="ECO:0000313" key="3">
    <source>
        <dbReference type="Proteomes" id="UP000243250"/>
    </source>
</evidence>
<dbReference type="STRING" id="555875.SAMN04488124_0858"/>
<evidence type="ECO:0000313" key="2">
    <source>
        <dbReference type="EMBL" id="SFR37101.1"/>
    </source>
</evidence>
<evidence type="ECO:0000256" key="1">
    <source>
        <dbReference type="SAM" id="MobiDB-lite"/>
    </source>
</evidence>
<sequence>MTETDVDLVDTVVEAAADRGDNLVVRELAILAMRHDPFPQESDTYGISRTRLVAYAAALPDGERRIDADDVERAFAEQTTGSESWVDADHLYVTGDDHVSPYPRAWHETLEGEDDLIRFVEVILAEVGDSESAFDRGGHDVGVPERILLNAATALGPLTRTETKEQLERHREEGTLAERADQHPDASVRLAGVDHD</sequence>
<dbReference type="RefSeq" id="WP_089877040.1">
    <property type="nucleotide sequence ID" value="NZ_FOYS01000001.1"/>
</dbReference>
<organism evidence="2 3">
    <name type="scientific">Halogeometricum limi</name>
    <dbReference type="NCBI Taxonomy" id="555875"/>
    <lineage>
        <taxon>Archaea</taxon>
        <taxon>Methanobacteriati</taxon>
        <taxon>Methanobacteriota</taxon>
        <taxon>Stenosarchaea group</taxon>
        <taxon>Halobacteria</taxon>
        <taxon>Halobacteriales</taxon>
        <taxon>Haloferacaceae</taxon>
        <taxon>Halogeometricum</taxon>
    </lineage>
</organism>
<gene>
    <name evidence="2" type="ORF">SAMN04488124_0858</name>
</gene>
<feature type="compositionally biased region" description="Basic and acidic residues" evidence="1">
    <location>
        <begin position="161"/>
        <end position="196"/>
    </location>
</feature>
<dbReference type="OrthoDB" id="299301at2157"/>
<accession>A0A1I6G4N8</accession>
<dbReference type="AlphaFoldDB" id="A0A1I6G4N8"/>
<protein>
    <submittedName>
        <fullName evidence="2">Uncharacterized protein</fullName>
    </submittedName>
</protein>
<dbReference type="Proteomes" id="UP000243250">
    <property type="component" value="Unassembled WGS sequence"/>
</dbReference>
<proteinExistence type="predicted"/>
<keyword evidence="3" id="KW-1185">Reference proteome</keyword>
<name>A0A1I6G4N8_9EURY</name>
<feature type="region of interest" description="Disordered" evidence="1">
    <location>
        <begin position="159"/>
        <end position="196"/>
    </location>
</feature>